<keyword evidence="2" id="KW-1185">Reference proteome</keyword>
<reference evidence="1 2" key="1">
    <citation type="submission" date="2014-04" db="EMBL/GenBank/DDBJ databases">
        <authorList>
            <consortium name="International Citrus Genome Consortium"/>
            <person name="Gmitter F."/>
            <person name="Chen C."/>
            <person name="Farmerie W."/>
            <person name="Harkins T."/>
            <person name="Desany B."/>
            <person name="Mohiuddin M."/>
            <person name="Kodira C."/>
            <person name="Borodovsky M."/>
            <person name="Lomsadze A."/>
            <person name="Burns P."/>
            <person name="Jenkins J."/>
            <person name="Prochnik S."/>
            <person name="Shu S."/>
            <person name="Chapman J."/>
            <person name="Pitluck S."/>
            <person name="Schmutz J."/>
            <person name="Rokhsar D."/>
        </authorList>
    </citation>
    <scope>NUCLEOTIDE SEQUENCE</scope>
</reference>
<dbReference type="EMBL" id="KK784875">
    <property type="protein sequence ID" value="KDO82846.1"/>
    <property type="molecule type" value="Genomic_DNA"/>
</dbReference>
<dbReference type="Proteomes" id="UP000027120">
    <property type="component" value="Unassembled WGS sequence"/>
</dbReference>
<gene>
    <name evidence="1" type="ORF">CISIN_1g0082111mg</name>
</gene>
<protein>
    <submittedName>
        <fullName evidence="1">Uncharacterized protein</fullName>
    </submittedName>
</protein>
<dbReference type="EMBL" id="KK784875">
    <property type="protein sequence ID" value="KDO82847.1"/>
    <property type="molecule type" value="Genomic_DNA"/>
</dbReference>
<accession>A0A067GT06</accession>
<dbReference type="EMBL" id="KK784875">
    <property type="protein sequence ID" value="KDO82849.1"/>
    <property type="molecule type" value="Genomic_DNA"/>
</dbReference>
<dbReference type="EMBL" id="KK784875">
    <property type="protein sequence ID" value="KDO82848.1"/>
    <property type="molecule type" value="Genomic_DNA"/>
</dbReference>
<organism evidence="1 2">
    <name type="scientific">Citrus sinensis</name>
    <name type="common">Sweet orange</name>
    <name type="synonym">Citrus aurantium var. sinensis</name>
    <dbReference type="NCBI Taxonomy" id="2711"/>
    <lineage>
        <taxon>Eukaryota</taxon>
        <taxon>Viridiplantae</taxon>
        <taxon>Streptophyta</taxon>
        <taxon>Embryophyta</taxon>
        <taxon>Tracheophyta</taxon>
        <taxon>Spermatophyta</taxon>
        <taxon>Magnoliopsida</taxon>
        <taxon>eudicotyledons</taxon>
        <taxon>Gunneridae</taxon>
        <taxon>Pentapetalae</taxon>
        <taxon>rosids</taxon>
        <taxon>malvids</taxon>
        <taxon>Sapindales</taxon>
        <taxon>Rutaceae</taxon>
        <taxon>Aurantioideae</taxon>
        <taxon>Citrus</taxon>
    </lineage>
</organism>
<evidence type="ECO:0000313" key="2">
    <source>
        <dbReference type="Proteomes" id="UP000027120"/>
    </source>
</evidence>
<name>A0A067GT06_CITSI</name>
<feature type="non-terminal residue" evidence="1">
    <location>
        <position position="1"/>
    </location>
</feature>
<evidence type="ECO:0000313" key="1">
    <source>
        <dbReference type="EMBL" id="KDO82848.1"/>
    </source>
</evidence>
<proteinExistence type="predicted"/>
<sequence>KVIQAEWRR</sequence>